<dbReference type="InterPro" id="IPR028098">
    <property type="entry name" value="Glyco_trans_4-like_N"/>
</dbReference>
<dbReference type="EC" id="2.4.-.-" evidence="2"/>
<proteinExistence type="predicted"/>
<dbReference type="Gene3D" id="3.40.50.2000">
    <property type="entry name" value="Glycogen Phosphorylase B"/>
    <property type="match status" value="2"/>
</dbReference>
<accession>T1BSA5</accession>
<evidence type="ECO:0000259" key="1">
    <source>
        <dbReference type="Pfam" id="PF13439"/>
    </source>
</evidence>
<reference evidence="2" key="2">
    <citation type="journal article" date="2014" name="ISME J.">
        <title>Microbial stratification in low pH oxic and suboxic macroscopic growths along an acid mine drainage.</title>
        <authorList>
            <person name="Mendez-Garcia C."/>
            <person name="Mesa V."/>
            <person name="Sprenger R.R."/>
            <person name="Richter M."/>
            <person name="Diez M.S."/>
            <person name="Solano J."/>
            <person name="Bargiela R."/>
            <person name="Golyshina O.V."/>
            <person name="Manteca A."/>
            <person name="Ramos J.L."/>
            <person name="Gallego J.R."/>
            <person name="Llorente I."/>
            <person name="Martins Dos Santos V.A."/>
            <person name="Jensen O.N."/>
            <person name="Pelaez A.I."/>
            <person name="Sanchez J."/>
            <person name="Ferrer M."/>
        </authorList>
    </citation>
    <scope>NUCLEOTIDE SEQUENCE</scope>
</reference>
<reference evidence="2" key="1">
    <citation type="submission" date="2013-08" db="EMBL/GenBank/DDBJ databases">
        <authorList>
            <person name="Mendez C."/>
            <person name="Richter M."/>
            <person name="Ferrer M."/>
            <person name="Sanchez J."/>
        </authorList>
    </citation>
    <scope>NUCLEOTIDE SEQUENCE</scope>
</reference>
<protein>
    <submittedName>
        <fullName evidence="2">Glycosyl transferase, group 1</fullName>
        <ecNumber evidence="2">2.4.-.-</ecNumber>
    </submittedName>
</protein>
<feature type="domain" description="Glycosyltransferase subfamily 4-like N-terminal" evidence="1">
    <location>
        <begin position="29"/>
        <end position="179"/>
    </location>
</feature>
<keyword evidence="2" id="KW-0328">Glycosyltransferase</keyword>
<name>T1BSA5_9ZZZZ</name>
<sequence>MKPDRDAGGGEHVHPARLLVLTRNFPPVIGGIERVVAEAVQALRPGFEVTVIGPRGGRLESNSLDYQGIPAQPASLFLAASILKATGAARRTRPSWVLAGSGVMAPAAFSAARRAGCPVWAFVHGLDVTTQHPLYRSLFVPALRRLDGVIANSHATAEAARRLGAAGGNIVCIHPGVDLPTLPHGEDRIRFRQAHGLPLEARVLLFVGRFISRKGLGPFIDRALLPVVTAEPRAHLVVVGAPPTRALAGDAQTQVDLERRAARLGLAERVHFLGLLPGPSLSEAYGAADVHVFPVLERDRDLEGFGLVALEAAAHGVLTVAFATGGIPDAVSVPDSGRLVPPHDYEGFVRAILEVLSHPPGFGSVFARRFASAHTWDRFRDAVAALACAQSGPPR</sequence>
<dbReference type="AlphaFoldDB" id="T1BSA5"/>
<dbReference type="CDD" id="cd03801">
    <property type="entry name" value="GT4_PimA-like"/>
    <property type="match status" value="1"/>
</dbReference>
<dbReference type="GO" id="GO:0016758">
    <property type="term" value="F:hexosyltransferase activity"/>
    <property type="evidence" value="ECO:0007669"/>
    <property type="project" value="TreeGrafter"/>
</dbReference>
<dbReference type="SUPFAM" id="SSF53756">
    <property type="entry name" value="UDP-Glycosyltransferase/glycogen phosphorylase"/>
    <property type="match status" value="1"/>
</dbReference>
<gene>
    <name evidence="2" type="ORF">B1B_08914</name>
</gene>
<comment type="caution">
    <text evidence="2">The sequence shown here is derived from an EMBL/GenBank/DDBJ whole genome shotgun (WGS) entry which is preliminary data.</text>
</comment>
<dbReference type="PANTHER" id="PTHR45947">
    <property type="entry name" value="SULFOQUINOVOSYL TRANSFERASE SQD2"/>
    <property type="match status" value="1"/>
</dbReference>
<dbReference type="InterPro" id="IPR050194">
    <property type="entry name" value="Glycosyltransferase_grp1"/>
</dbReference>
<organism evidence="2">
    <name type="scientific">mine drainage metagenome</name>
    <dbReference type="NCBI Taxonomy" id="410659"/>
    <lineage>
        <taxon>unclassified sequences</taxon>
        <taxon>metagenomes</taxon>
        <taxon>ecological metagenomes</taxon>
    </lineage>
</organism>
<dbReference type="PANTHER" id="PTHR45947:SF3">
    <property type="entry name" value="SULFOQUINOVOSYL TRANSFERASE SQD2"/>
    <property type="match status" value="1"/>
</dbReference>
<evidence type="ECO:0000313" key="2">
    <source>
        <dbReference type="EMBL" id="EQD56860.1"/>
    </source>
</evidence>
<dbReference type="Pfam" id="PF13692">
    <property type="entry name" value="Glyco_trans_1_4"/>
    <property type="match status" value="1"/>
</dbReference>
<keyword evidence="2" id="KW-0808">Transferase</keyword>
<dbReference type="EMBL" id="AUZY01005854">
    <property type="protein sequence ID" value="EQD56860.1"/>
    <property type="molecule type" value="Genomic_DNA"/>
</dbReference>
<dbReference type="Pfam" id="PF13439">
    <property type="entry name" value="Glyco_transf_4"/>
    <property type="match status" value="1"/>
</dbReference>